<dbReference type="Gene3D" id="3.80.10.10">
    <property type="entry name" value="Ribonuclease Inhibitor"/>
    <property type="match status" value="1"/>
</dbReference>
<dbReference type="SUPFAM" id="SSF52047">
    <property type="entry name" value="RNI-like"/>
    <property type="match status" value="1"/>
</dbReference>
<evidence type="ECO:0000313" key="1">
    <source>
        <dbReference type="EMBL" id="CAD9676851.1"/>
    </source>
</evidence>
<dbReference type="PROSITE" id="PS00018">
    <property type="entry name" value="EF_HAND_1"/>
    <property type="match status" value="1"/>
</dbReference>
<dbReference type="AlphaFoldDB" id="A0A7S2WA12"/>
<organism evidence="1">
    <name type="scientific">Mucochytrium quahogii</name>
    <dbReference type="NCBI Taxonomy" id="96639"/>
    <lineage>
        <taxon>Eukaryota</taxon>
        <taxon>Sar</taxon>
        <taxon>Stramenopiles</taxon>
        <taxon>Bigyra</taxon>
        <taxon>Labyrinthulomycetes</taxon>
        <taxon>Thraustochytrida</taxon>
        <taxon>Thraustochytriidae</taxon>
        <taxon>Mucochytrium</taxon>
    </lineage>
</organism>
<dbReference type="PANTHER" id="PTHR24114:SF2">
    <property type="entry name" value="F-BOX DOMAIN-CONTAINING PROTEIN-RELATED"/>
    <property type="match status" value="1"/>
</dbReference>
<sequence>MCNLCISCRRYLQAAIMLPSISGGGGHTKSMPGLKSFDPMDQPRTYLIPNVRGWDKNSLVENDCSAGKGSQQPQEEIELEDENELFILEIKKTVNGIGFRVTEQDGKVRISRVFTDHRAACINKNGVLMAEHDILLQIGDTPVSSMDEAKLALASIDLNSMCTIHLLREGRLALTEAEKLVKLEARRRSVAQHEDMAEYSLMEKQKKKFELRTLIRKNAKKPGIMQELVKIFDKCLAMPDPGVMCCVQDAFDDLSQESLSMDLSQIHNLSATHVGALCGLVQKLRTRELRNKTITINLGWREVNRISINALADLLLASTEENNDPNCTIIAHLEAINTAATCAEIVSPKLYGKPFLRKVCKILPKLGGLKSVSLANSYLLDKWSRPLIRSMVLSETLEHVVFTENSLGATFGELLGETLAAGAKKQEESKEDDPPDEFTKAVEEFGARMKTIDLQWNELGSKGATKFFTGLVDSAQTCALVELNLSFNGIGDAIGPPIRKVLETNVLSNLQKLDLSNNRISAKGSADIGLGMCSNTRILEFSLSFNKIGFTATVDFISKIKENKILQVLCVENTCGTYHEEGISGCNVDSEGKNYMYYGDDIVQYLFDLKEHMNIIRAKSNSDPIEVRVEYPYKLRECYSEVRFFYTPLGISNEVVVEKNPLDLTTSVFRTRARESDARAFFDTNIVSDFAMNVDWKFLKPKCQRFIKEEAEIEKLYFIVKRAYFQLTNIYRHYAAVGNDHDAIGFNEFITLVDDCMIPDRYSCPPNAAQGAFVAANVEIEAESKQDEQAMDANDDNSLCVYELIEAIIRLALRKFYDKASKRKAECPTQAVEWILDEHVLLHCPAMESNTFRREKMYFLDVVHVLETYKNKIDKMWRQYAGSSSSNLLMRWDEWMSFTQETQIGKITVQHGARTVPMFSAFTLKHAFWASQTMIKNVLIRNVREKSRNNNDALSYTEFLESLVRIADSITAKGALLQLGLPPENALVSEKLIAVIELFLNANGQSEDAFGNSKFPSLIQGILREEHQQMEWPERDDYMFEDTEEEAL</sequence>
<dbReference type="InterPro" id="IPR052394">
    <property type="entry name" value="LRR-containing"/>
</dbReference>
<evidence type="ECO:0008006" key="2">
    <source>
        <dbReference type="Google" id="ProtNLM"/>
    </source>
</evidence>
<dbReference type="Pfam" id="PF13516">
    <property type="entry name" value="LRR_6"/>
    <property type="match status" value="3"/>
</dbReference>
<protein>
    <recommendedName>
        <fullName evidence="2">PDZ domain-containing protein</fullName>
    </recommendedName>
</protein>
<dbReference type="InterPro" id="IPR036034">
    <property type="entry name" value="PDZ_sf"/>
</dbReference>
<proteinExistence type="predicted"/>
<dbReference type="InterPro" id="IPR032675">
    <property type="entry name" value="LRR_dom_sf"/>
</dbReference>
<dbReference type="InterPro" id="IPR018247">
    <property type="entry name" value="EF_Hand_1_Ca_BS"/>
</dbReference>
<dbReference type="PANTHER" id="PTHR24114">
    <property type="entry name" value="LEUCINE RICH REPEAT FAMILY PROTEIN"/>
    <property type="match status" value="1"/>
</dbReference>
<dbReference type="EMBL" id="HBHK01009019">
    <property type="protein sequence ID" value="CAD9676851.1"/>
    <property type="molecule type" value="Transcribed_RNA"/>
</dbReference>
<dbReference type="SUPFAM" id="SSF50156">
    <property type="entry name" value="PDZ domain-like"/>
    <property type="match status" value="1"/>
</dbReference>
<reference evidence="1" key="1">
    <citation type="submission" date="2021-01" db="EMBL/GenBank/DDBJ databases">
        <authorList>
            <person name="Corre E."/>
            <person name="Pelletier E."/>
            <person name="Niang G."/>
            <person name="Scheremetjew M."/>
            <person name="Finn R."/>
            <person name="Kale V."/>
            <person name="Holt S."/>
            <person name="Cochrane G."/>
            <person name="Meng A."/>
            <person name="Brown T."/>
            <person name="Cohen L."/>
        </authorList>
    </citation>
    <scope>NUCLEOTIDE SEQUENCE</scope>
    <source>
        <strain evidence="1">NY070348D</strain>
    </source>
</reference>
<gene>
    <name evidence="1" type="ORF">QSP1433_LOCUS5561</name>
</gene>
<accession>A0A7S2WA12</accession>
<dbReference type="InterPro" id="IPR001611">
    <property type="entry name" value="Leu-rich_rpt"/>
</dbReference>
<name>A0A7S2WA12_9STRA</name>